<proteinExistence type="predicted"/>
<evidence type="ECO:0000313" key="2">
    <source>
        <dbReference type="Proteomes" id="UP001295444"/>
    </source>
</evidence>
<dbReference type="EMBL" id="OW240912">
    <property type="protein sequence ID" value="CAH2224007.1"/>
    <property type="molecule type" value="Genomic_DNA"/>
</dbReference>
<sequence length="173" mass="19207">MAAASQPHGDPPTSTLEGIGEELRMIAASIATKADLLVLTTTIQDALRAEMTGLRTEVSAQGSRIQDLEHSREAHAARQAATDTALSRQGDLLLQLRRSVEDLDNRSRRCNIRIRGMPEAECDENLDEILTALFRMVLPRDAPLELSYDRAHRALRPRSLEDGPRDIIFCIHS</sequence>
<name>A0AAD1R4V4_PELCU</name>
<dbReference type="AlphaFoldDB" id="A0AAD1R4V4"/>
<dbReference type="Proteomes" id="UP001295444">
    <property type="component" value="Chromosome 01"/>
</dbReference>
<dbReference type="InterPro" id="IPR004244">
    <property type="entry name" value="Transposase_22"/>
</dbReference>
<evidence type="ECO:0000313" key="1">
    <source>
        <dbReference type="EMBL" id="CAH2224007.1"/>
    </source>
</evidence>
<accession>A0AAD1R4V4</accession>
<reference evidence="1" key="1">
    <citation type="submission" date="2022-03" db="EMBL/GenBank/DDBJ databases">
        <authorList>
            <person name="Alioto T."/>
            <person name="Alioto T."/>
            <person name="Gomez Garrido J."/>
        </authorList>
    </citation>
    <scope>NUCLEOTIDE SEQUENCE</scope>
</reference>
<protein>
    <submittedName>
        <fullName evidence="1">Uncharacterized protein</fullName>
    </submittedName>
</protein>
<gene>
    <name evidence="1" type="ORF">PECUL_23A019734</name>
</gene>
<feature type="non-terminal residue" evidence="1">
    <location>
        <position position="173"/>
    </location>
</feature>
<dbReference type="Gene3D" id="3.30.70.1820">
    <property type="entry name" value="L1 transposable element, RRM domain"/>
    <property type="match status" value="1"/>
</dbReference>
<dbReference type="PANTHER" id="PTHR11505">
    <property type="entry name" value="L1 TRANSPOSABLE ELEMENT-RELATED"/>
    <property type="match status" value="1"/>
</dbReference>
<organism evidence="1 2">
    <name type="scientific">Pelobates cultripes</name>
    <name type="common">Western spadefoot toad</name>
    <dbReference type="NCBI Taxonomy" id="61616"/>
    <lineage>
        <taxon>Eukaryota</taxon>
        <taxon>Metazoa</taxon>
        <taxon>Chordata</taxon>
        <taxon>Craniata</taxon>
        <taxon>Vertebrata</taxon>
        <taxon>Euteleostomi</taxon>
        <taxon>Amphibia</taxon>
        <taxon>Batrachia</taxon>
        <taxon>Anura</taxon>
        <taxon>Pelobatoidea</taxon>
        <taxon>Pelobatidae</taxon>
        <taxon>Pelobates</taxon>
    </lineage>
</organism>
<keyword evidence="2" id="KW-1185">Reference proteome</keyword>